<accession>A0A917J957</accession>
<proteinExistence type="predicted"/>
<evidence type="ECO:0000313" key="2">
    <source>
        <dbReference type="Proteomes" id="UP000662074"/>
    </source>
</evidence>
<evidence type="ECO:0008006" key="3">
    <source>
        <dbReference type="Google" id="ProtNLM"/>
    </source>
</evidence>
<protein>
    <recommendedName>
        <fullName evidence="3">IS200/IS605 family element transposase accessory protein TnpB</fullName>
    </recommendedName>
</protein>
<dbReference type="AlphaFoldDB" id="A0A917J957"/>
<name>A0A917J957_9SPHI</name>
<dbReference type="Proteomes" id="UP000662074">
    <property type="component" value="Unassembled WGS sequence"/>
</dbReference>
<dbReference type="EMBL" id="BMDO01000003">
    <property type="protein sequence ID" value="GGI50442.1"/>
    <property type="molecule type" value="Genomic_DNA"/>
</dbReference>
<keyword evidence="2" id="KW-1185">Reference proteome</keyword>
<organism evidence="1 2">
    <name type="scientific">Mucilaginibacter galii</name>
    <dbReference type="NCBI Taxonomy" id="2005073"/>
    <lineage>
        <taxon>Bacteria</taxon>
        <taxon>Pseudomonadati</taxon>
        <taxon>Bacteroidota</taxon>
        <taxon>Sphingobacteriia</taxon>
        <taxon>Sphingobacteriales</taxon>
        <taxon>Sphingobacteriaceae</taxon>
        <taxon>Mucilaginibacter</taxon>
    </lineage>
</organism>
<reference evidence="1" key="2">
    <citation type="submission" date="2020-09" db="EMBL/GenBank/DDBJ databases">
        <authorList>
            <person name="Sun Q."/>
            <person name="Sedlacek I."/>
        </authorList>
    </citation>
    <scope>NUCLEOTIDE SEQUENCE</scope>
    <source>
        <strain evidence="1">CCM 8711</strain>
    </source>
</reference>
<sequence length="363" mass="42358">MEKIRLTRKIQLLIDSSDTDFIYQSRGQIMAWQNACYRCANLVYTHQFIQEQIKDMVYLTEGIKLRVTDQSKDPDGMLTSSRTNSTYKVLTQHFKGLLPSNIYNNLNNTLVGSFSQDKVLYHTGERSIRNFKKDMAMPFSGECLRKLTEVHESAYFTFTLFGIPLKTYLGKTFDDKRELLREVIRGTYKLAISYLKLEDKKLYLLATFEQDRQVHLLSNDVVAEASLSLEHPLTVKIGRVRLTIGNKEEFLYRRLAIQAARRRVQASHNLNRAGHGKKRKQKPLEHYKHQERDYVEYKLQVYSRRLIDFCVKYQAATLILTGQLDKEEAAKEETFVLRNWSYGKLKDKIAYKADKAGINLIVE</sequence>
<evidence type="ECO:0000313" key="1">
    <source>
        <dbReference type="EMBL" id="GGI50442.1"/>
    </source>
</evidence>
<dbReference type="RefSeq" id="WP_188415598.1">
    <property type="nucleotide sequence ID" value="NZ_BMDO01000003.1"/>
</dbReference>
<comment type="caution">
    <text evidence="1">The sequence shown here is derived from an EMBL/GenBank/DDBJ whole genome shotgun (WGS) entry which is preliminary data.</text>
</comment>
<reference evidence="1" key="1">
    <citation type="journal article" date="2014" name="Int. J. Syst. Evol. Microbiol.">
        <title>Complete genome sequence of Corynebacterium casei LMG S-19264T (=DSM 44701T), isolated from a smear-ripened cheese.</title>
        <authorList>
            <consortium name="US DOE Joint Genome Institute (JGI-PGF)"/>
            <person name="Walter F."/>
            <person name="Albersmeier A."/>
            <person name="Kalinowski J."/>
            <person name="Ruckert C."/>
        </authorList>
    </citation>
    <scope>NUCLEOTIDE SEQUENCE</scope>
    <source>
        <strain evidence="1">CCM 8711</strain>
    </source>
</reference>
<gene>
    <name evidence="1" type="ORF">GCM10011425_16540</name>
</gene>